<feature type="domain" description="DUF7029" evidence="3">
    <location>
        <begin position="95"/>
        <end position="191"/>
    </location>
</feature>
<name>S3CX57_GLAL2</name>
<proteinExistence type="predicted"/>
<evidence type="ECO:0000313" key="5">
    <source>
        <dbReference type="EMBL" id="EPE30205.1"/>
    </source>
</evidence>
<dbReference type="RefSeq" id="XP_008082882.1">
    <property type="nucleotide sequence ID" value="XM_008084691.1"/>
</dbReference>
<dbReference type="InterPro" id="IPR055647">
    <property type="entry name" value="DUF7223"/>
</dbReference>
<feature type="compositionally biased region" description="Polar residues" evidence="1">
    <location>
        <begin position="743"/>
        <end position="752"/>
    </location>
</feature>
<evidence type="ECO:0000313" key="6">
    <source>
        <dbReference type="Proteomes" id="UP000016922"/>
    </source>
</evidence>
<evidence type="ECO:0000259" key="4">
    <source>
        <dbReference type="Pfam" id="PF23865"/>
    </source>
</evidence>
<organism evidence="5 6">
    <name type="scientific">Glarea lozoyensis (strain ATCC 20868 / MF5171)</name>
    <dbReference type="NCBI Taxonomy" id="1116229"/>
    <lineage>
        <taxon>Eukaryota</taxon>
        <taxon>Fungi</taxon>
        <taxon>Dikarya</taxon>
        <taxon>Ascomycota</taxon>
        <taxon>Pezizomycotina</taxon>
        <taxon>Leotiomycetes</taxon>
        <taxon>Helotiales</taxon>
        <taxon>Helotiaceae</taxon>
        <taxon>Glarea</taxon>
    </lineage>
</organism>
<evidence type="ECO:0000256" key="1">
    <source>
        <dbReference type="SAM" id="MobiDB-lite"/>
    </source>
</evidence>
<keyword evidence="6" id="KW-1185">Reference proteome</keyword>
<dbReference type="OMA" id="ISTCDKW"/>
<feature type="region of interest" description="Disordered" evidence="1">
    <location>
        <begin position="519"/>
        <end position="631"/>
    </location>
</feature>
<dbReference type="Proteomes" id="UP000016922">
    <property type="component" value="Unassembled WGS sequence"/>
</dbReference>
<feature type="compositionally biased region" description="Low complexity" evidence="1">
    <location>
        <begin position="531"/>
        <end position="559"/>
    </location>
</feature>
<evidence type="ECO:0000259" key="3">
    <source>
        <dbReference type="Pfam" id="PF22974"/>
    </source>
</evidence>
<reference evidence="5 6" key="1">
    <citation type="journal article" date="2013" name="BMC Genomics">
        <title>Genomics-driven discovery of the pneumocandin biosynthetic gene cluster in the fungus Glarea lozoyensis.</title>
        <authorList>
            <person name="Chen L."/>
            <person name="Yue Q."/>
            <person name="Zhang X."/>
            <person name="Xiang M."/>
            <person name="Wang C."/>
            <person name="Li S."/>
            <person name="Che Y."/>
            <person name="Ortiz-Lopez F.J."/>
            <person name="Bills G.F."/>
            <person name="Liu X."/>
            <person name="An Z."/>
        </authorList>
    </citation>
    <scope>NUCLEOTIDE SEQUENCE [LARGE SCALE GENOMIC DNA]</scope>
    <source>
        <strain evidence="6">ATCC 20868 / MF5171</strain>
    </source>
</reference>
<dbReference type="EMBL" id="KE145365">
    <property type="protein sequence ID" value="EPE30205.1"/>
    <property type="molecule type" value="Genomic_DNA"/>
</dbReference>
<evidence type="ECO:0000256" key="2">
    <source>
        <dbReference type="SAM" id="SignalP"/>
    </source>
</evidence>
<dbReference type="GeneID" id="19471968"/>
<feature type="compositionally biased region" description="Low complexity" evidence="1">
    <location>
        <begin position="610"/>
        <end position="624"/>
    </location>
</feature>
<dbReference type="KEGG" id="glz:GLAREA_12928"/>
<dbReference type="Pfam" id="PF22974">
    <property type="entry name" value="DUF7029"/>
    <property type="match status" value="1"/>
</dbReference>
<dbReference type="InterPro" id="IPR054293">
    <property type="entry name" value="DUF7029"/>
</dbReference>
<feature type="compositionally biased region" description="Polar residues" evidence="1">
    <location>
        <begin position="722"/>
        <end position="734"/>
    </location>
</feature>
<feature type="compositionally biased region" description="Polar residues" evidence="1">
    <location>
        <begin position="868"/>
        <end position="880"/>
    </location>
</feature>
<feature type="compositionally biased region" description="Low complexity" evidence="1">
    <location>
        <begin position="762"/>
        <end position="779"/>
    </location>
</feature>
<keyword evidence="2" id="KW-0732">Signal</keyword>
<feature type="signal peptide" evidence="2">
    <location>
        <begin position="1"/>
        <end position="19"/>
    </location>
</feature>
<gene>
    <name evidence="5" type="ORF">GLAREA_12928</name>
</gene>
<feature type="domain" description="DUF7223" evidence="4">
    <location>
        <begin position="235"/>
        <end position="486"/>
    </location>
</feature>
<feature type="compositionally biased region" description="Polar residues" evidence="1">
    <location>
        <begin position="599"/>
        <end position="609"/>
    </location>
</feature>
<feature type="compositionally biased region" description="Polar residues" evidence="1">
    <location>
        <begin position="560"/>
        <end position="580"/>
    </location>
</feature>
<feature type="compositionally biased region" description="Polar residues" evidence="1">
    <location>
        <begin position="683"/>
        <end position="694"/>
    </location>
</feature>
<dbReference type="AlphaFoldDB" id="S3CX57"/>
<feature type="compositionally biased region" description="Low complexity" evidence="1">
    <location>
        <begin position="648"/>
        <end position="682"/>
    </location>
</feature>
<dbReference type="eggNOG" id="ENOG502SNFF">
    <property type="taxonomic scope" value="Eukaryota"/>
</dbReference>
<dbReference type="Pfam" id="PF23865">
    <property type="entry name" value="DUF7223"/>
    <property type="match status" value="1"/>
</dbReference>
<feature type="region of interest" description="Disordered" evidence="1">
    <location>
        <begin position="648"/>
        <end position="798"/>
    </location>
</feature>
<feature type="compositionally biased region" description="Low complexity" evidence="1">
    <location>
        <begin position="582"/>
        <end position="598"/>
    </location>
</feature>
<dbReference type="HOGENOM" id="CLU_012206_0_0_1"/>
<protein>
    <submittedName>
        <fullName evidence="5">Uncharacterized protein</fullName>
    </submittedName>
</protein>
<accession>S3CX57</accession>
<feature type="compositionally biased region" description="Pro residues" evidence="1">
    <location>
        <begin position="885"/>
        <end position="926"/>
    </location>
</feature>
<sequence length="978" mass="102538">MNSLLYGLAAFSLWQTGLAGSSVMGSNILKRIADPEVGATEQERVVNILEPILPREMGLQRRDGPSVGLANDTSLFWGKAGNAENVMVNLTLATGESQMILSMDHFKEELQDVDCDGSLVLTFKSEATYRDAIDDWEWVNFNERRTFVMIVNYGDCSPESGRQPWVVSAAAYDNANFKVHFTAVQTEWYDLDNPFEINWGAYTPASNSALAARWNPFDIIDDITSPNWNPKFDVNLAHSIPSTLWEKSTASGLSLSIGCDSCGTTGKLTVAGKLKGSLLKLKIEEAYIEATPSNLGAEFNPSFTVSGELSSEWKKSWEIVKVPLSTFSIPLIFSVGPELRLSAGFELSAVQGSATVKTGISAKIPDTASAKVDFHGGDTHVNGWKPVITTKPITLEAQVQGTLAIYTAVGVDIGMTIFKKIDMGVGLELQVPKVTMKLGAEFNSQGQVCPNRPEMFGVKFDASIGVDLSIQAWNGDKDKPFFNKDLWNEPALFAFPQVCIPFEFGPKSPIQMTKSVSVVAPTPAPTPEPVPQTTTSEEPVTTEPSKPTTVEKPVTTEPSKPSSTEDPATTEPSKFSTATVPKSKSTTISSAGTASTSKVGTSTTNALPYSSTSTGTTISPITSGNATVSASTGSVTGITISKSSSAAGSASFSYTSTSIKPTSSSTVKTTSSITAATSKPTKPTYSNSTVTFTSPPGVYTPTPITDYFPGPSAVLETPGAGQPSSPEIANNPGSPNAPPINAGQGSKNTVQAEDTYIPGNLPGNAPSNTPGAANTPNNAEVVAANTPGNTPDNVYTPGVAEVNTANNVASNPSPAENYGPENGVPVATVTYYGPKPTTGITNAGVVSPAQPGPENTTPNTNPPVSAEPETSNSNPASSPESKPASGPPEFNPASPPYNPHPPPPPPPPATLTTPPTYPTLLPPHGKPPGNYNSSTNTFTSLPIYNLTSTASPPVPTTTLSYGRPVAVKGRLARFVGSA</sequence>
<dbReference type="OrthoDB" id="160645at2759"/>
<feature type="region of interest" description="Disordered" evidence="1">
    <location>
        <begin position="829"/>
        <end position="939"/>
    </location>
</feature>
<feature type="chain" id="PRO_5004507738" evidence="2">
    <location>
        <begin position="20"/>
        <end position="978"/>
    </location>
</feature>
<feature type="compositionally biased region" description="Polar residues" evidence="1">
    <location>
        <begin position="930"/>
        <end position="939"/>
    </location>
</feature>